<feature type="transmembrane region" description="Helical" evidence="1">
    <location>
        <begin position="33"/>
        <end position="54"/>
    </location>
</feature>
<evidence type="ECO:0000313" key="2">
    <source>
        <dbReference type="EMBL" id="MBB2956446.1"/>
    </source>
</evidence>
<keyword evidence="1" id="KW-1133">Transmembrane helix</keyword>
<name>A0A7W4YEY8_9MICO</name>
<accession>A0A7W4YEY8</accession>
<reference evidence="2 3" key="1">
    <citation type="submission" date="2020-08" db="EMBL/GenBank/DDBJ databases">
        <title>Sequencing the genomes of 1000 actinobacteria strains.</title>
        <authorList>
            <person name="Klenk H.-P."/>
        </authorList>
    </citation>
    <scope>NUCLEOTIDE SEQUENCE [LARGE SCALE GENOMIC DNA]</scope>
    <source>
        <strain evidence="2 3">DSM 20419</strain>
    </source>
</reference>
<keyword evidence="3" id="KW-1185">Reference proteome</keyword>
<dbReference type="RefSeq" id="WP_068479684.1">
    <property type="nucleotide sequence ID" value="NZ_CZJS01000096.1"/>
</dbReference>
<protein>
    <submittedName>
        <fullName evidence="2">Uncharacterized protein</fullName>
    </submittedName>
</protein>
<dbReference type="EMBL" id="JACHWJ010000001">
    <property type="protein sequence ID" value="MBB2956446.1"/>
    <property type="molecule type" value="Genomic_DNA"/>
</dbReference>
<sequence>MSVLIAIGCIIIFGAGIWCYGLAFQVDGDTLRLLVFLAGILLNSLALFIPWQLVGQSRK</sequence>
<evidence type="ECO:0000313" key="3">
    <source>
        <dbReference type="Proteomes" id="UP000545286"/>
    </source>
</evidence>
<keyword evidence="1" id="KW-0472">Membrane</keyword>
<proteinExistence type="predicted"/>
<evidence type="ECO:0000256" key="1">
    <source>
        <dbReference type="SAM" id="Phobius"/>
    </source>
</evidence>
<organism evidence="2 3">
    <name type="scientific">Pseudoclavibacter helvolus</name>
    <dbReference type="NCBI Taxonomy" id="255205"/>
    <lineage>
        <taxon>Bacteria</taxon>
        <taxon>Bacillati</taxon>
        <taxon>Actinomycetota</taxon>
        <taxon>Actinomycetes</taxon>
        <taxon>Micrococcales</taxon>
        <taxon>Microbacteriaceae</taxon>
        <taxon>Pseudoclavibacter</taxon>
    </lineage>
</organism>
<dbReference type="Proteomes" id="UP000545286">
    <property type="component" value="Unassembled WGS sequence"/>
</dbReference>
<gene>
    <name evidence="2" type="ORF">FHX72_000558</name>
</gene>
<keyword evidence="1" id="KW-0812">Transmembrane</keyword>
<comment type="caution">
    <text evidence="2">The sequence shown here is derived from an EMBL/GenBank/DDBJ whole genome shotgun (WGS) entry which is preliminary data.</text>
</comment>
<dbReference type="AlphaFoldDB" id="A0A7W4YEY8"/>